<dbReference type="SUPFAM" id="SSF55681">
    <property type="entry name" value="Class II aaRS and biotin synthetases"/>
    <property type="match status" value="1"/>
</dbReference>
<dbReference type="PANTHER" id="PTHR42753">
    <property type="entry name" value="MITOCHONDRIAL RIBOSOME PROTEIN L39/PROLYL-TRNA LIGASE FAMILY MEMBER"/>
    <property type="match status" value="1"/>
</dbReference>
<dbReference type="InterPro" id="IPR004500">
    <property type="entry name" value="Pro-tRNA-synth_IIa_bac-type"/>
</dbReference>
<dbReference type="HAMAP" id="MF_01569">
    <property type="entry name" value="Pro_tRNA_synth_type1"/>
    <property type="match status" value="1"/>
</dbReference>
<dbReference type="CDD" id="cd00861">
    <property type="entry name" value="ProRS_anticodon_short"/>
    <property type="match status" value="1"/>
</dbReference>
<evidence type="ECO:0000256" key="4">
    <source>
        <dbReference type="ARBA" id="ARBA00022598"/>
    </source>
</evidence>
<dbReference type="GO" id="GO:0002161">
    <property type="term" value="F:aminoacyl-tRNA deacylase activity"/>
    <property type="evidence" value="ECO:0007669"/>
    <property type="project" value="InterPro"/>
</dbReference>
<dbReference type="PIRSF" id="PIRSF001535">
    <property type="entry name" value="ProRS_1"/>
    <property type="match status" value="1"/>
</dbReference>
<dbReference type="PRINTS" id="PR01046">
    <property type="entry name" value="TRNASYNTHPRO"/>
</dbReference>
<dbReference type="InterPro" id="IPR002316">
    <property type="entry name" value="Pro-tRNA-ligase_IIa"/>
</dbReference>
<dbReference type="InterPro" id="IPR045864">
    <property type="entry name" value="aa-tRNA-synth_II/BPL/LPL"/>
</dbReference>
<comment type="catalytic activity">
    <reaction evidence="9 10">
        <text>tRNA(Pro) + L-proline + ATP = L-prolyl-tRNA(Pro) + AMP + diphosphate</text>
        <dbReference type="Rhea" id="RHEA:14305"/>
        <dbReference type="Rhea" id="RHEA-COMP:9700"/>
        <dbReference type="Rhea" id="RHEA-COMP:9702"/>
        <dbReference type="ChEBI" id="CHEBI:30616"/>
        <dbReference type="ChEBI" id="CHEBI:33019"/>
        <dbReference type="ChEBI" id="CHEBI:60039"/>
        <dbReference type="ChEBI" id="CHEBI:78442"/>
        <dbReference type="ChEBI" id="CHEBI:78532"/>
        <dbReference type="ChEBI" id="CHEBI:456215"/>
        <dbReference type="EC" id="6.1.1.15"/>
    </reaction>
</comment>
<dbReference type="Pfam" id="PF03129">
    <property type="entry name" value="HGTP_anticodon"/>
    <property type="match status" value="1"/>
</dbReference>
<comment type="subcellular location">
    <subcellularLocation>
        <location evidence="1 10">Cytoplasm</location>
    </subcellularLocation>
</comment>
<organism evidence="12 13">
    <name type="scientific">Aeromonas schubertii</name>
    <dbReference type="NCBI Taxonomy" id="652"/>
    <lineage>
        <taxon>Bacteria</taxon>
        <taxon>Pseudomonadati</taxon>
        <taxon>Pseudomonadota</taxon>
        <taxon>Gammaproteobacteria</taxon>
        <taxon>Aeromonadales</taxon>
        <taxon>Aeromonadaceae</taxon>
        <taxon>Aeromonas</taxon>
    </lineage>
</organism>
<evidence type="ECO:0000256" key="2">
    <source>
        <dbReference type="ARBA" id="ARBA00011738"/>
    </source>
</evidence>
<dbReference type="RefSeq" id="WP_060587165.1">
    <property type="nucleotide sequence ID" value="NZ_CP013067.1"/>
</dbReference>
<dbReference type="InterPro" id="IPR002314">
    <property type="entry name" value="aa-tRNA-synt_IIb"/>
</dbReference>
<accession>A0A0S2SHN2</accession>
<name>A0A0S2SHN2_9GAMM</name>
<evidence type="ECO:0000313" key="13">
    <source>
        <dbReference type="Proteomes" id="UP000058114"/>
    </source>
</evidence>
<dbReference type="NCBIfam" id="NF006625">
    <property type="entry name" value="PRK09194.1"/>
    <property type="match status" value="1"/>
</dbReference>
<dbReference type="GO" id="GO:0005829">
    <property type="term" value="C:cytosol"/>
    <property type="evidence" value="ECO:0007669"/>
    <property type="project" value="TreeGrafter"/>
</dbReference>
<protein>
    <recommendedName>
        <fullName evidence="10">Proline--tRNA ligase</fullName>
        <ecNumber evidence="10">6.1.1.15</ecNumber>
    </recommendedName>
    <alternativeName>
        <fullName evidence="10">Prolyl-tRNA synthetase</fullName>
        <shortName evidence="10">ProRS</shortName>
    </alternativeName>
</protein>
<comment type="function">
    <text evidence="10">Catalyzes the attachment of proline to tRNA(Pro) in a two-step reaction: proline is first activated by ATP to form Pro-AMP and then transferred to the acceptor end of tRNA(Pro). As ProRS can inadvertently accommodate and process non-cognate amino acids such as alanine and cysteine, to avoid such errors it has two additional distinct editing activities against alanine. One activity is designated as 'pretransfer' editing and involves the tRNA(Pro)-independent hydrolysis of activated Ala-AMP. The other activity is designated 'posttransfer' editing and involves deacylation of mischarged Ala-tRNA(Pro). The misacylated Cys-tRNA(Pro) is not edited by ProRS.</text>
</comment>
<comment type="subunit">
    <text evidence="2 10">Homodimer.</text>
</comment>
<comment type="domain">
    <text evidence="10">Consists of three domains: the N-terminal catalytic domain, the editing domain and the C-terminal anticodon-binding domain.</text>
</comment>
<dbReference type="CDD" id="cd00779">
    <property type="entry name" value="ProRS_core_prok"/>
    <property type="match status" value="1"/>
</dbReference>
<evidence type="ECO:0000256" key="10">
    <source>
        <dbReference type="HAMAP-Rule" id="MF_01569"/>
    </source>
</evidence>
<evidence type="ECO:0000313" key="12">
    <source>
        <dbReference type="EMBL" id="ALP41217.1"/>
    </source>
</evidence>
<sequence>MRTSNYLLSTLKETPSDAEVVSHQLMLRAGMIRKLASGMYAWLPTGLRVLKKIENIVREEMNNAGAIEVSMPVVQPAELWQESGRWDDYGPELCRLTDRHNRPFVLGPTHEEVITALVRYEVNSYKQLPLNLYQIQTKFRDEVRPRFGVMRGREFLMKDAYSFHIDKESLVDTYEKMHAAYCTAFTRMGLNFRPVQADTGSIGGTGSHEFQVLAESGEDLIAFSDTSDYAANIEMAEALAPAGERAAATAALTKVATPNVHTIDEVAAFLNVAPSTIAKTLLVLGEEDEAGKQAVIALVLRGDHELNEIKAEKLAGVANPLTFANDEQIKAAAGCDAGSIGPVGFTGRIIADRSAAHLADFVCGANETGFHLTGANWDRDVEGYEVADIRNVVEGDPSPCGTGTLLLKRGIEVGHIFQLGTKYSEAMKASVLNEGGKSVTMEMGCYGIGVSRLVAAAIEQNNDQYGIIWPDAIAPFEVAIVPMNMHKSVRVAELAEQFYAELKAAGVDVLFDDRKERPGVMFADMELIGIPHAIVIGERGLDNGVVEYKCRRSGEKQEVAIDEVVALLKAKLSR</sequence>
<dbReference type="SUPFAM" id="SSF55826">
    <property type="entry name" value="YbaK/ProRS associated domain"/>
    <property type="match status" value="1"/>
</dbReference>
<dbReference type="InterPro" id="IPR036754">
    <property type="entry name" value="YbaK/aa-tRNA-synt-asso_dom_sf"/>
</dbReference>
<dbReference type="SUPFAM" id="SSF52954">
    <property type="entry name" value="Class II aaRS ABD-related"/>
    <property type="match status" value="1"/>
</dbReference>
<dbReference type="InterPro" id="IPR044140">
    <property type="entry name" value="ProRS_anticodon_short"/>
</dbReference>
<dbReference type="GO" id="GO:0006433">
    <property type="term" value="P:prolyl-tRNA aminoacylation"/>
    <property type="evidence" value="ECO:0007669"/>
    <property type="project" value="UniProtKB-UniRule"/>
</dbReference>
<dbReference type="InterPro" id="IPR004154">
    <property type="entry name" value="Anticodon-bd"/>
</dbReference>
<dbReference type="GO" id="GO:0005524">
    <property type="term" value="F:ATP binding"/>
    <property type="evidence" value="ECO:0007669"/>
    <property type="project" value="UniProtKB-UniRule"/>
</dbReference>
<evidence type="ECO:0000256" key="5">
    <source>
        <dbReference type="ARBA" id="ARBA00022741"/>
    </source>
</evidence>
<feature type="domain" description="Aminoacyl-transfer RNA synthetases class-II family profile" evidence="11">
    <location>
        <begin position="38"/>
        <end position="470"/>
    </location>
</feature>
<evidence type="ECO:0000256" key="7">
    <source>
        <dbReference type="ARBA" id="ARBA00022917"/>
    </source>
</evidence>
<dbReference type="EC" id="6.1.1.15" evidence="10"/>
<keyword evidence="4 10" id="KW-0436">Ligase</keyword>
<dbReference type="InterPro" id="IPR023717">
    <property type="entry name" value="Pro-tRNA-Synthase_IIa_type1"/>
</dbReference>
<evidence type="ECO:0000256" key="3">
    <source>
        <dbReference type="ARBA" id="ARBA00022490"/>
    </source>
</evidence>
<dbReference type="FunFam" id="3.40.50.800:FF:000006">
    <property type="entry name" value="Proline--tRNA ligase"/>
    <property type="match status" value="1"/>
</dbReference>
<dbReference type="Gene3D" id="3.90.960.10">
    <property type="entry name" value="YbaK/aminoacyl-tRNA synthetase-associated domain"/>
    <property type="match status" value="1"/>
</dbReference>
<evidence type="ECO:0000259" key="11">
    <source>
        <dbReference type="PROSITE" id="PS50862"/>
    </source>
</evidence>
<dbReference type="AlphaFoldDB" id="A0A0S2SHN2"/>
<keyword evidence="8 10" id="KW-0030">Aminoacyl-tRNA synthetase</keyword>
<dbReference type="CDD" id="cd04334">
    <property type="entry name" value="ProRS-INS"/>
    <property type="match status" value="1"/>
</dbReference>
<dbReference type="Gene3D" id="3.40.50.800">
    <property type="entry name" value="Anticodon-binding domain"/>
    <property type="match status" value="1"/>
</dbReference>
<dbReference type="Proteomes" id="UP000058114">
    <property type="component" value="Chromosome"/>
</dbReference>
<evidence type="ECO:0000256" key="6">
    <source>
        <dbReference type="ARBA" id="ARBA00022840"/>
    </source>
</evidence>
<dbReference type="NCBIfam" id="TIGR00409">
    <property type="entry name" value="proS_fam_II"/>
    <property type="match status" value="1"/>
</dbReference>
<gene>
    <name evidence="10 12" type="primary">proS</name>
    <name evidence="12" type="ORF">WL1483_1798</name>
</gene>
<dbReference type="InterPro" id="IPR036621">
    <property type="entry name" value="Anticodon-bd_dom_sf"/>
</dbReference>
<dbReference type="Gene3D" id="3.30.930.10">
    <property type="entry name" value="Bira Bifunctional Protein, Domain 2"/>
    <property type="match status" value="2"/>
</dbReference>
<reference evidence="13" key="1">
    <citation type="submission" date="2015-10" db="EMBL/GenBank/DDBJ databases">
        <title>Complete Genome Sequence of Aeromonas schubertii strain WL1483.</title>
        <authorList>
            <person name="Liu L."/>
        </authorList>
    </citation>
    <scope>NUCLEOTIDE SEQUENCE [LARGE SCALE GENOMIC DNA]</scope>
    <source>
        <strain evidence="13">WL1483</strain>
    </source>
</reference>
<dbReference type="PANTHER" id="PTHR42753:SF2">
    <property type="entry name" value="PROLINE--TRNA LIGASE"/>
    <property type="match status" value="1"/>
</dbReference>
<dbReference type="FunFam" id="3.30.930.10:FF:000043">
    <property type="entry name" value="Proline--tRNA ligase"/>
    <property type="match status" value="1"/>
</dbReference>
<keyword evidence="7 10" id="KW-0648">Protein biosynthesis</keyword>
<dbReference type="InterPro" id="IPR033730">
    <property type="entry name" value="ProRS_core_prok"/>
</dbReference>
<keyword evidence="6 10" id="KW-0067">ATP-binding</keyword>
<dbReference type="InterPro" id="IPR050062">
    <property type="entry name" value="Pro-tRNA_synthetase"/>
</dbReference>
<dbReference type="InterPro" id="IPR007214">
    <property type="entry name" value="YbaK/aa-tRNA-synth-assoc-dom"/>
</dbReference>
<dbReference type="GO" id="GO:0004827">
    <property type="term" value="F:proline-tRNA ligase activity"/>
    <property type="evidence" value="ECO:0007669"/>
    <property type="project" value="UniProtKB-UniRule"/>
</dbReference>
<evidence type="ECO:0000256" key="8">
    <source>
        <dbReference type="ARBA" id="ARBA00023146"/>
    </source>
</evidence>
<dbReference type="InterPro" id="IPR006195">
    <property type="entry name" value="aa-tRNA-synth_II"/>
</dbReference>
<evidence type="ECO:0000256" key="9">
    <source>
        <dbReference type="ARBA" id="ARBA00047671"/>
    </source>
</evidence>
<dbReference type="PATRIC" id="fig|652.5.peg.3296"/>
<proteinExistence type="inferred from homology"/>
<dbReference type="FunFam" id="3.30.930.10:FF:000097">
    <property type="entry name" value="Proline--tRNA ligase"/>
    <property type="match status" value="1"/>
</dbReference>
<comment type="similarity">
    <text evidence="10">Belongs to the class-II aminoacyl-tRNA synthetase family. ProS type 1 subfamily.</text>
</comment>
<evidence type="ECO:0000256" key="1">
    <source>
        <dbReference type="ARBA" id="ARBA00004496"/>
    </source>
</evidence>
<dbReference type="EMBL" id="CP013067">
    <property type="protein sequence ID" value="ALP41217.1"/>
    <property type="molecule type" value="Genomic_DNA"/>
</dbReference>
<reference evidence="12 13" key="2">
    <citation type="journal article" date="2016" name="Genome Announc.">
        <title>Complete Genome Sequence of the Highly Virulent Aeromonas schubertii Strain WL1483, Isolated from Diseased Snakehead Fish (Channa argus) in China.</title>
        <authorList>
            <person name="Liu L."/>
            <person name="Li N."/>
            <person name="Zhang D."/>
            <person name="Fu X."/>
            <person name="Shi C."/>
            <person name="Lin Q."/>
            <person name="Hao G."/>
        </authorList>
    </citation>
    <scope>NUCLEOTIDE SEQUENCE [LARGE SCALE GENOMIC DNA]</scope>
    <source>
        <strain evidence="12 13">WL1483</strain>
    </source>
</reference>
<dbReference type="Pfam" id="PF04073">
    <property type="entry name" value="tRNA_edit"/>
    <property type="match status" value="1"/>
</dbReference>
<keyword evidence="3 10" id="KW-0963">Cytoplasm</keyword>
<dbReference type="KEGG" id="asr:WL1483_1798"/>
<dbReference type="Pfam" id="PF00587">
    <property type="entry name" value="tRNA-synt_2b"/>
    <property type="match status" value="1"/>
</dbReference>
<dbReference type="PROSITE" id="PS50862">
    <property type="entry name" value="AA_TRNA_LIGASE_II"/>
    <property type="match status" value="1"/>
</dbReference>
<keyword evidence="5 10" id="KW-0547">Nucleotide-binding</keyword>